<keyword evidence="11" id="KW-1185">Reference proteome</keyword>
<evidence type="ECO:0000313" key="11">
    <source>
        <dbReference type="Proteomes" id="UP000032900"/>
    </source>
</evidence>
<evidence type="ECO:0000259" key="8">
    <source>
        <dbReference type="Pfam" id="PF07980"/>
    </source>
</evidence>
<evidence type="ECO:0000256" key="6">
    <source>
        <dbReference type="SAM" id="MobiDB-lite"/>
    </source>
</evidence>
<evidence type="ECO:0000313" key="10">
    <source>
        <dbReference type="EMBL" id="GAO31494.1"/>
    </source>
</evidence>
<evidence type="ECO:0000256" key="1">
    <source>
        <dbReference type="ARBA" id="ARBA00004442"/>
    </source>
</evidence>
<accession>A0A0E9M1W7</accession>
<dbReference type="InterPro" id="IPR012944">
    <property type="entry name" value="SusD_RagB_dom"/>
</dbReference>
<keyword evidence="4" id="KW-0472">Membrane</keyword>
<sequence>MKNIFYKVLVPLMMLIVVGSCTDDLVTSPEGAILTSEQKQEIAALLPERLSADLNGMYAILGTQYPALPASERSDDFGYASVTLAWDHNGSDMVSPDAGYNWFATPGEFQDRNYSYASPYIRWALFYKQIKLANDLLLAIPADSESKELEYYKGQALAVRAFDYFNLVQMYQFTYKGNEDKPAIPIVTNEMEGDLTNNPRASVQEVYNLIMSDLDDAILLLEGYTRNNKAAVDQAVAYGIRARVNLVMQNWAEAAADAAKARAGVPFLSMADAAKPGFNSATAPNWMWAVLISPVNVSSNYDTWPSKISSFAGNSYTCNVGQYMGISSLLWAKIPEDDVRKGWWIDSELKSPILDNLTWPGHEGEPIGPLNIPEVKMPFLPYTNVKFGPTDDVIGNGDNSADWVIMRSEEMLLIEAEGLAMSGDVGGAVQLLEDFISTYRNPSYSLDISSADDFQNEVWKQRRIELWGEGFGYSDIMRLQKNIVRYNDRVDSNFPLSMRFNLASNDPWLLLRIPQREINSNQGIAESDNNSGGSQPVSGDGAGLLDGVTD</sequence>
<dbReference type="GO" id="GO:0009279">
    <property type="term" value="C:cell outer membrane"/>
    <property type="evidence" value="ECO:0007669"/>
    <property type="project" value="UniProtKB-SubCell"/>
</dbReference>
<keyword evidence="5" id="KW-0998">Cell outer membrane</keyword>
<proteinExistence type="inferred from homology"/>
<organism evidence="10 11">
    <name type="scientific">Geofilum rubicundum JCM 15548</name>
    <dbReference type="NCBI Taxonomy" id="1236989"/>
    <lineage>
        <taxon>Bacteria</taxon>
        <taxon>Pseudomonadati</taxon>
        <taxon>Bacteroidota</taxon>
        <taxon>Bacteroidia</taxon>
        <taxon>Marinilabiliales</taxon>
        <taxon>Marinilabiliaceae</taxon>
        <taxon>Geofilum</taxon>
    </lineage>
</organism>
<dbReference type="Gene3D" id="1.25.40.390">
    <property type="match status" value="1"/>
</dbReference>
<evidence type="ECO:0008006" key="12">
    <source>
        <dbReference type="Google" id="ProtNLM"/>
    </source>
</evidence>
<reference evidence="10 11" key="1">
    <citation type="journal article" date="2015" name="Microbes Environ.">
        <title>Distribution and evolution of nitrogen fixation genes in the phylum bacteroidetes.</title>
        <authorList>
            <person name="Inoue J."/>
            <person name="Oshima K."/>
            <person name="Suda W."/>
            <person name="Sakamoto M."/>
            <person name="Iino T."/>
            <person name="Noda S."/>
            <person name="Hongoh Y."/>
            <person name="Hattori M."/>
            <person name="Ohkuma M."/>
        </authorList>
    </citation>
    <scope>NUCLEOTIDE SEQUENCE [LARGE SCALE GENOMIC DNA]</scope>
    <source>
        <strain evidence="10">JCM 15548</strain>
    </source>
</reference>
<keyword evidence="3 7" id="KW-0732">Signal</keyword>
<evidence type="ECO:0000259" key="9">
    <source>
        <dbReference type="Pfam" id="PF14322"/>
    </source>
</evidence>
<evidence type="ECO:0000256" key="7">
    <source>
        <dbReference type="SAM" id="SignalP"/>
    </source>
</evidence>
<dbReference type="OrthoDB" id="1100079at2"/>
<feature type="domain" description="RagB/SusD" evidence="8">
    <location>
        <begin position="385"/>
        <end position="525"/>
    </location>
</feature>
<protein>
    <recommendedName>
        <fullName evidence="12">Outer membrane protein</fullName>
    </recommendedName>
</protein>
<dbReference type="InterPro" id="IPR011990">
    <property type="entry name" value="TPR-like_helical_dom_sf"/>
</dbReference>
<comment type="similarity">
    <text evidence="2">Belongs to the SusD family.</text>
</comment>
<evidence type="ECO:0000256" key="5">
    <source>
        <dbReference type="ARBA" id="ARBA00023237"/>
    </source>
</evidence>
<dbReference type="EMBL" id="BAZW01000050">
    <property type="protein sequence ID" value="GAO31494.1"/>
    <property type="molecule type" value="Genomic_DNA"/>
</dbReference>
<gene>
    <name evidence="10" type="ORF">JCM15548_13859</name>
</gene>
<dbReference type="Pfam" id="PF07980">
    <property type="entry name" value="SusD_RagB"/>
    <property type="match status" value="1"/>
</dbReference>
<feature type="region of interest" description="Disordered" evidence="6">
    <location>
        <begin position="522"/>
        <end position="550"/>
    </location>
</feature>
<dbReference type="RefSeq" id="WP_062127651.1">
    <property type="nucleotide sequence ID" value="NZ_BAZW01000050.1"/>
</dbReference>
<dbReference type="AlphaFoldDB" id="A0A0E9M1W7"/>
<comment type="subcellular location">
    <subcellularLocation>
        <location evidence="1">Cell outer membrane</location>
    </subcellularLocation>
</comment>
<dbReference type="Proteomes" id="UP000032900">
    <property type="component" value="Unassembled WGS sequence"/>
</dbReference>
<evidence type="ECO:0000256" key="3">
    <source>
        <dbReference type="ARBA" id="ARBA00022729"/>
    </source>
</evidence>
<feature type="chain" id="PRO_5002428557" description="Outer membrane protein" evidence="7">
    <location>
        <begin position="23"/>
        <end position="550"/>
    </location>
</feature>
<name>A0A0E9M1W7_9BACT</name>
<evidence type="ECO:0000256" key="2">
    <source>
        <dbReference type="ARBA" id="ARBA00006275"/>
    </source>
</evidence>
<dbReference type="Pfam" id="PF14322">
    <property type="entry name" value="SusD-like_3"/>
    <property type="match status" value="1"/>
</dbReference>
<feature type="signal peptide" evidence="7">
    <location>
        <begin position="1"/>
        <end position="22"/>
    </location>
</feature>
<dbReference type="STRING" id="1236989.JCM15548_13859"/>
<feature type="domain" description="SusD-like N-terminal" evidence="9">
    <location>
        <begin position="112"/>
        <end position="246"/>
    </location>
</feature>
<dbReference type="PROSITE" id="PS51257">
    <property type="entry name" value="PROKAR_LIPOPROTEIN"/>
    <property type="match status" value="1"/>
</dbReference>
<feature type="compositionally biased region" description="Polar residues" evidence="6">
    <location>
        <begin position="522"/>
        <end position="537"/>
    </location>
</feature>
<dbReference type="SUPFAM" id="SSF48452">
    <property type="entry name" value="TPR-like"/>
    <property type="match status" value="1"/>
</dbReference>
<comment type="caution">
    <text evidence="10">The sequence shown here is derived from an EMBL/GenBank/DDBJ whole genome shotgun (WGS) entry which is preliminary data.</text>
</comment>
<dbReference type="InterPro" id="IPR033985">
    <property type="entry name" value="SusD-like_N"/>
</dbReference>
<evidence type="ECO:0000256" key="4">
    <source>
        <dbReference type="ARBA" id="ARBA00023136"/>
    </source>
</evidence>